<comment type="subunit">
    <text evidence="9">Component of the Mediator complex.</text>
</comment>
<dbReference type="Pfam" id="PF06333">
    <property type="entry name" value="Med13_C"/>
    <property type="match status" value="1"/>
</dbReference>
<dbReference type="InterPro" id="IPR041285">
    <property type="entry name" value="MID_MedPIWI"/>
</dbReference>
<keyword evidence="5 9" id="KW-0805">Transcription regulation</keyword>
<dbReference type="VEuPathDB" id="FungiDB:PYU1_G011177"/>
<reference evidence="13" key="3">
    <citation type="submission" date="2015-02" db="UniProtKB">
        <authorList>
            <consortium name="EnsemblProtists"/>
        </authorList>
    </citation>
    <scope>IDENTIFICATION</scope>
    <source>
        <strain evidence="13">DAOM BR144</strain>
    </source>
</reference>
<feature type="domain" description="MID" evidence="12">
    <location>
        <begin position="799"/>
        <end position="931"/>
    </location>
</feature>
<evidence type="ECO:0000259" key="12">
    <source>
        <dbReference type="Pfam" id="PF18296"/>
    </source>
</evidence>
<evidence type="ECO:0000313" key="13">
    <source>
        <dbReference type="EnsemblProtists" id="PYU1_T011202"/>
    </source>
</evidence>
<feature type="compositionally biased region" description="Basic residues" evidence="10">
    <location>
        <begin position="362"/>
        <end position="372"/>
    </location>
</feature>
<dbReference type="EnsemblProtists" id="PYU1_T011202">
    <property type="protein sequence ID" value="PYU1_T011202"/>
    <property type="gene ID" value="PYU1_G011177"/>
</dbReference>
<evidence type="ECO:0000256" key="1">
    <source>
        <dbReference type="ARBA" id="ARBA00004123"/>
    </source>
</evidence>
<dbReference type="PANTHER" id="PTHR48249">
    <property type="entry name" value="MEDIATOR OF RNA POLYMERASE II TRANSCRIPTION SUBUNIT 13"/>
    <property type="match status" value="1"/>
</dbReference>
<evidence type="ECO:0000256" key="8">
    <source>
        <dbReference type="ARBA" id="ARBA00023242"/>
    </source>
</evidence>
<comment type="subcellular location">
    <subcellularLocation>
        <location evidence="1 9">Nucleus</location>
    </subcellularLocation>
</comment>
<dbReference type="Proteomes" id="UP000019132">
    <property type="component" value="Unassembled WGS sequence"/>
</dbReference>
<dbReference type="GO" id="GO:0045944">
    <property type="term" value="P:positive regulation of transcription by RNA polymerase II"/>
    <property type="evidence" value="ECO:0007669"/>
    <property type="project" value="TreeGrafter"/>
</dbReference>
<reference evidence="14" key="1">
    <citation type="journal article" date="2010" name="Genome Biol.">
        <title>Genome sequence of the necrotrophic plant pathogen Pythium ultimum reveals original pathogenicity mechanisms and effector repertoire.</title>
        <authorList>
            <person name="Levesque C.A."/>
            <person name="Brouwer H."/>
            <person name="Cano L."/>
            <person name="Hamilton J.P."/>
            <person name="Holt C."/>
            <person name="Huitema E."/>
            <person name="Raffaele S."/>
            <person name="Robideau G.P."/>
            <person name="Thines M."/>
            <person name="Win J."/>
            <person name="Zerillo M.M."/>
            <person name="Beakes G.W."/>
            <person name="Boore J.L."/>
            <person name="Busam D."/>
            <person name="Dumas B."/>
            <person name="Ferriera S."/>
            <person name="Fuerstenberg S.I."/>
            <person name="Gachon C.M."/>
            <person name="Gaulin E."/>
            <person name="Govers F."/>
            <person name="Grenville-Briggs L."/>
            <person name="Horner N."/>
            <person name="Hostetler J."/>
            <person name="Jiang R.H."/>
            <person name="Johnson J."/>
            <person name="Krajaejun T."/>
            <person name="Lin H."/>
            <person name="Meijer H.J."/>
            <person name="Moore B."/>
            <person name="Morris P."/>
            <person name="Phuntmart V."/>
            <person name="Puiu D."/>
            <person name="Shetty J."/>
            <person name="Stajich J.E."/>
            <person name="Tripathy S."/>
            <person name="Wawra S."/>
            <person name="van West P."/>
            <person name="Whitty B.R."/>
            <person name="Coutinho P.M."/>
            <person name="Henrissat B."/>
            <person name="Martin F."/>
            <person name="Thomas P.D."/>
            <person name="Tyler B.M."/>
            <person name="De Vries R.P."/>
            <person name="Kamoun S."/>
            <person name="Yandell M."/>
            <person name="Tisserat N."/>
            <person name="Buell C.R."/>
        </authorList>
    </citation>
    <scope>NUCLEOTIDE SEQUENCE</scope>
    <source>
        <strain evidence="14">DAOM:BR144</strain>
    </source>
</reference>
<evidence type="ECO:0000256" key="2">
    <source>
        <dbReference type="ARBA" id="ARBA00009354"/>
    </source>
</evidence>
<keyword evidence="7 9" id="KW-0804">Transcription</keyword>
<dbReference type="STRING" id="431595.K3X1V3"/>
<feature type="domain" description="Mediator complex subunit Med13 C-terminal" evidence="11">
    <location>
        <begin position="1017"/>
        <end position="1137"/>
    </location>
</feature>
<comment type="function">
    <text evidence="9">Component of the Mediator complex, a coactivator involved in regulated transcription of nearly all RNA polymerase II-dependent genes. Mediator functions as a bridge to convey information from gene-specific regulatory proteins to the basal RNA polymerase II transcription machinery. Mediator is recruited to promoters by direct interactions with regulatory proteins and serves as a scaffold for the assembly of a functional preinitiation complex with RNA polymerase II and the general transcription factors.</text>
</comment>
<feature type="region of interest" description="Disordered" evidence="10">
    <location>
        <begin position="56"/>
        <end position="77"/>
    </location>
</feature>
<evidence type="ECO:0000256" key="6">
    <source>
        <dbReference type="ARBA" id="ARBA00023159"/>
    </source>
</evidence>
<dbReference type="Pfam" id="PF18296">
    <property type="entry name" value="MID_MedPIWI"/>
    <property type="match status" value="1"/>
</dbReference>
<evidence type="ECO:0000256" key="10">
    <source>
        <dbReference type="SAM" id="MobiDB-lite"/>
    </source>
</evidence>
<feature type="compositionally biased region" description="Basic and acidic residues" evidence="10">
    <location>
        <begin position="57"/>
        <end position="74"/>
    </location>
</feature>
<organism evidence="13 14">
    <name type="scientific">Globisporangium ultimum (strain ATCC 200006 / CBS 805.95 / DAOM BR144)</name>
    <name type="common">Pythium ultimum</name>
    <dbReference type="NCBI Taxonomy" id="431595"/>
    <lineage>
        <taxon>Eukaryota</taxon>
        <taxon>Sar</taxon>
        <taxon>Stramenopiles</taxon>
        <taxon>Oomycota</taxon>
        <taxon>Peronosporomycetes</taxon>
        <taxon>Pythiales</taxon>
        <taxon>Pythiaceae</taxon>
        <taxon>Globisporangium</taxon>
    </lineage>
</organism>
<keyword evidence="8 9" id="KW-0539">Nucleus</keyword>
<dbReference type="HOGENOM" id="CLU_005457_0_0_1"/>
<evidence type="ECO:0000313" key="14">
    <source>
        <dbReference type="Proteomes" id="UP000019132"/>
    </source>
</evidence>
<keyword evidence="4 9" id="KW-0678">Repressor</keyword>
<name>K3X1V3_GLOUD</name>
<evidence type="ECO:0000256" key="5">
    <source>
        <dbReference type="ARBA" id="ARBA00023015"/>
    </source>
</evidence>
<feature type="compositionally biased region" description="Polar residues" evidence="10">
    <location>
        <begin position="383"/>
        <end position="397"/>
    </location>
</feature>
<proteinExistence type="inferred from homology"/>
<dbReference type="GO" id="GO:0016592">
    <property type="term" value="C:mediator complex"/>
    <property type="evidence" value="ECO:0007669"/>
    <property type="project" value="InterPro"/>
</dbReference>
<evidence type="ECO:0000256" key="7">
    <source>
        <dbReference type="ARBA" id="ARBA00023163"/>
    </source>
</evidence>
<evidence type="ECO:0000256" key="3">
    <source>
        <dbReference type="ARBA" id="ARBA00019618"/>
    </source>
</evidence>
<keyword evidence="14" id="KW-1185">Reference proteome</keyword>
<dbReference type="InterPro" id="IPR009401">
    <property type="entry name" value="Med13_C"/>
</dbReference>
<dbReference type="InterPro" id="IPR051139">
    <property type="entry name" value="Mediator_complx_sub13"/>
</dbReference>
<comment type="similarity">
    <text evidence="2 9">Belongs to the Mediator complex subunit 13 family.</text>
</comment>
<accession>K3X1V3</accession>
<sequence>METTQEFTAAGGSDKDVTTNVFPLCTLASLEWRVYGADTVSGHTGRMAASTPLSVSVHEERDAAAKPADKKESDTTVENDDNALLVALFLRLQQQNSLVVKEFERADDGSDVPRVWLFMANHSHQQVPTADTLTGIIEVTSGEWRRPAGAETEQLTLDAAIQTRFFRALNARMGRQLLANADFVLDKHDYFQLNDAKFIYRCPSLSLLNHFDIYLDKDFPTPAFQLHFQLMMPSHLLCVTVSMVMSERFACESDVELGDPHASWQRLLGLPCGNDHSMVDVWHLDDSLVPRIIAETKYSDVYARFRAVAKRKSKRKSDDGDGSNEGDDGAAKKPEENDDDGDDDEDDAAHDGDGDGDELRRRVTPGKKRRKKTSTDPAENDESITPVSPDTHVNTPDASGPTIHATFPRDVDALLHYDAEVHHFKRHRNRRQKKRSNGAAANFALVFGSGPSTGGKAWSAAAIEGRRPSVTEYTNLVKWSGVTTAPMLSRKNSLAMSGLPTTTPRSEGAKPTLSVAVSLVASLSHDEQQEALDGRPTKTHPLLAALQSFVENEISSEMEARNQQALMPTQRFVPSAKAYMSTQLRKPPVLIGVNDSTTERLRNNLLSDRFKAWASDYSPYIKTKQQKKERQRQLLLQFDESKLVEYSRQQHEQRALQLDRQVFKLRDEEIAFGVQMAASDALVVWRQASLQQSRWLLEETREARVATAREKQSLADRVQPHLLSLCSVLSGRASDGRSTAKQWLNFGEYARQHTAGNNAPRVPETPKFCVSTMETGLHVEPQLISEYLLRGFHPVAAPKPVDYAIVCPHSPSEWLGVLTLSYLTCFRSMYAQCHMGDHAPIDLSQVNGNSSVNVDAANAMLLVECATSSSDAFATYRSAGELLSPVLCNGVKKKQAFSRSAVANVIYVVVPFRRQDMKHKMWALGAFSHGLFGSTSTIEVPWRESVTIELLYLEDLYEVGVNPNPYALMPSCFALYDRVFESVNLKPIVTGNDQGASSTGKSRYVSERLYHLADTTTGKAGVEADTCVYGGYAVSADQKWIACSFVDNVGSMLGSCMISFDKEDLESVFLELMKKWLDFLALFGEKSSLVICRLGESQALVDENERRAWRELSTNRAQEFVPAAYKPLLTEVKFVNVTLVPSKAVQVRENDFSMLYQSDTYGYLVVSPHDRTGGPERSRGVCSSKGLSSVSVFRAHSGAHKETAIVSVSVIFEQLLSNGDADTAQLKSSKDLTAILDDFYSLSYLTMHPMTMERQSPLPLHLAVVDKLKYELSTLVTQLQIDPLLLRQ</sequence>
<dbReference type="OMA" id="TCFRSMY"/>
<dbReference type="InParanoid" id="K3X1V3"/>
<dbReference type="eggNOG" id="ENOG502QWKS">
    <property type="taxonomic scope" value="Eukaryota"/>
</dbReference>
<feature type="region of interest" description="Disordered" evidence="10">
    <location>
        <begin position="312"/>
        <end position="404"/>
    </location>
</feature>
<evidence type="ECO:0000256" key="4">
    <source>
        <dbReference type="ARBA" id="ARBA00022491"/>
    </source>
</evidence>
<reference evidence="14" key="2">
    <citation type="submission" date="2010-04" db="EMBL/GenBank/DDBJ databases">
        <authorList>
            <person name="Buell R."/>
            <person name="Hamilton J."/>
            <person name="Hostetler J."/>
        </authorList>
    </citation>
    <scope>NUCLEOTIDE SEQUENCE [LARGE SCALE GENOMIC DNA]</scope>
    <source>
        <strain evidence="14">DAOM:BR144</strain>
    </source>
</reference>
<dbReference type="EMBL" id="GL376606">
    <property type="status" value="NOT_ANNOTATED_CDS"/>
    <property type="molecule type" value="Genomic_DNA"/>
</dbReference>
<feature type="compositionally biased region" description="Acidic residues" evidence="10">
    <location>
        <begin position="336"/>
        <end position="348"/>
    </location>
</feature>
<keyword evidence="6 9" id="KW-0010">Activator</keyword>
<feature type="compositionally biased region" description="Basic and acidic residues" evidence="10">
    <location>
        <begin position="349"/>
        <end position="361"/>
    </location>
</feature>
<evidence type="ECO:0000256" key="9">
    <source>
        <dbReference type="RuleBase" id="RU364134"/>
    </source>
</evidence>
<protein>
    <recommendedName>
        <fullName evidence="3 9">Mediator of RNA polymerase II transcription subunit 13</fullName>
    </recommendedName>
</protein>
<dbReference type="PANTHER" id="PTHR48249:SF3">
    <property type="entry name" value="MEDIATOR OF RNA POLYMERASE II TRANSCRIPTION SUBUNIT 13"/>
    <property type="match status" value="1"/>
</dbReference>
<evidence type="ECO:0000259" key="11">
    <source>
        <dbReference type="Pfam" id="PF06333"/>
    </source>
</evidence>
<dbReference type="GO" id="GO:0003713">
    <property type="term" value="F:transcription coactivator activity"/>
    <property type="evidence" value="ECO:0007669"/>
    <property type="project" value="TreeGrafter"/>
</dbReference>